<comment type="similarity">
    <text evidence="5">Belongs to the class-I pyridoxal-phosphate-dependent aminotransferase family.</text>
</comment>
<dbReference type="PROSITE" id="PS00105">
    <property type="entry name" value="AA_TRANSFER_CLASS_1"/>
    <property type="match status" value="1"/>
</dbReference>
<reference evidence="7 8" key="1">
    <citation type="submission" date="2018-12" db="EMBL/GenBank/DDBJ databases">
        <title>Rubrispira sanarue gen. nov., sp., nov., a member of the order Silvanigrellales, isolated from a brackish lake in Hamamatsu Japan.</title>
        <authorList>
            <person name="Maejima Y."/>
            <person name="Iino T."/>
            <person name="Muraguchi Y."/>
            <person name="Fukuda K."/>
            <person name="Nojiri H."/>
            <person name="Ohkuma M."/>
            <person name="Moriuchi R."/>
            <person name="Dohra H."/>
            <person name="Kimbara K."/>
            <person name="Shintani M."/>
        </authorList>
    </citation>
    <scope>NUCLEOTIDE SEQUENCE [LARGE SCALE GENOMIC DNA]</scope>
    <source>
        <strain evidence="7 8">RF1110005</strain>
    </source>
</reference>
<dbReference type="InterPro" id="IPR004839">
    <property type="entry name" value="Aminotransferase_I/II_large"/>
</dbReference>
<evidence type="ECO:0000256" key="1">
    <source>
        <dbReference type="ARBA" id="ARBA00001933"/>
    </source>
</evidence>
<dbReference type="KEGG" id="sbf:JCM31447_21130"/>
<accession>A0A4P2VKA0</accession>
<protein>
    <recommendedName>
        <fullName evidence="5">Aminotransferase</fullName>
        <ecNumber evidence="5">2.6.1.-</ecNumber>
    </recommendedName>
</protein>
<dbReference type="RefSeq" id="WP_172603890.1">
    <property type="nucleotide sequence ID" value="NZ_AP019368.1"/>
</dbReference>
<evidence type="ECO:0000256" key="5">
    <source>
        <dbReference type="RuleBase" id="RU000481"/>
    </source>
</evidence>
<dbReference type="SUPFAM" id="SSF53383">
    <property type="entry name" value="PLP-dependent transferases"/>
    <property type="match status" value="1"/>
</dbReference>
<evidence type="ECO:0000256" key="2">
    <source>
        <dbReference type="ARBA" id="ARBA00022576"/>
    </source>
</evidence>
<dbReference type="GO" id="GO:0030170">
    <property type="term" value="F:pyridoxal phosphate binding"/>
    <property type="evidence" value="ECO:0007669"/>
    <property type="project" value="InterPro"/>
</dbReference>
<dbReference type="PANTHER" id="PTHR42885">
    <property type="entry name" value="HISTIDINOL-PHOSPHATE AMINOTRANSFERASE-RELATED"/>
    <property type="match status" value="1"/>
</dbReference>
<evidence type="ECO:0000313" key="8">
    <source>
        <dbReference type="Proteomes" id="UP000291236"/>
    </source>
</evidence>
<dbReference type="Pfam" id="PF00155">
    <property type="entry name" value="Aminotran_1_2"/>
    <property type="match status" value="1"/>
</dbReference>
<dbReference type="Gene3D" id="3.90.1150.10">
    <property type="entry name" value="Aspartate Aminotransferase, domain 1"/>
    <property type="match status" value="1"/>
</dbReference>
<feature type="domain" description="Aminotransferase class I/classII large" evidence="6">
    <location>
        <begin position="5"/>
        <end position="211"/>
    </location>
</feature>
<proteinExistence type="inferred from homology"/>
<dbReference type="Proteomes" id="UP000291236">
    <property type="component" value="Chromosome"/>
</dbReference>
<dbReference type="EMBL" id="AP019368">
    <property type="protein sequence ID" value="BBH53666.1"/>
    <property type="molecule type" value="Genomic_DNA"/>
</dbReference>
<name>A0A4P2VKA0_FLUSA</name>
<keyword evidence="3 5" id="KW-0808">Transferase</keyword>
<evidence type="ECO:0000259" key="6">
    <source>
        <dbReference type="Pfam" id="PF00155"/>
    </source>
</evidence>
<keyword evidence="8" id="KW-1185">Reference proteome</keyword>
<evidence type="ECO:0000256" key="4">
    <source>
        <dbReference type="ARBA" id="ARBA00022898"/>
    </source>
</evidence>
<dbReference type="AlphaFoldDB" id="A0A4P2VKA0"/>
<sequence length="338" mass="39003">MSQAIIALDRNEYYFDHHVEVLNLFQFYNQQGHSRYAASTDHVLLQNALATLFKVDLQKITLTHGAEDALIKALAWLKLKYKTLVLEDFSWANYNHIAEGLGFQLKKVQTQIKADSFCLNTSELRNYLDSSEPSVVLLTSPNNPTGHEISEKELYALLKSYPKHFFILDMVYAPFFKHEFAPLLCSENSLFVGSFSKFFGLPGLRVGFAIGYLPKAFQLNLGLQPQAIQICQTALQHIDWYQSNRNEMLTFAKSLERFKFKNISIFKTSASFFLVKLPLFKDLEQILLFAEKQSFVRPKFLIKDKNPYLRFGLAPVNVCNKIEDYLSIIDKKFDEKSF</sequence>
<dbReference type="PANTHER" id="PTHR42885:SF2">
    <property type="entry name" value="HISTIDINOL-PHOSPHATE AMINOTRANSFERASE"/>
    <property type="match status" value="1"/>
</dbReference>
<keyword evidence="4" id="KW-0663">Pyridoxal phosphate</keyword>
<dbReference type="InterPro" id="IPR015424">
    <property type="entry name" value="PyrdxlP-dep_Trfase"/>
</dbReference>
<organism evidence="7 8">
    <name type="scientific">Fluviispira sanaruensis</name>
    <dbReference type="NCBI Taxonomy" id="2493639"/>
    <lineage>
        <taxon>Bacteria</taxon>
        <taxon>Pseudomonadati</taxon>
        <taxon>Bdellovibrionota</taxon>
        <taxon>Oligoflexia</taxon>
        <taxon>Silvanigrellales</taxon>
        <taxon>Silvanigrellaceae</taxon>
        <taxon>Fluviispira</taxon>
    </lineage>
</organism>
<gene>
    <name evidence="7" type="ORF">JCM31447_21130</name>
</gene>
<dbReference type="Gene3D" id="3.40.640.10">
    <property type="entry name" value="Type I PLP-dependent aspartate aminotransferase-like (Major domain)"/>
    <property type="match status" value="1"/>
</dbReference>
<evidence type="ECO:0000313" key="7">
    <source>
        <dbReference type="EMBL" id="BBH53666.1"/>
    </source>
</evidence>
<dbReference type="CDD" id="cd00609">
    <property type="entry name" value="AAT_like"/>
    <property type="match status" value="1"/>
</dbReference>
<dbReference type="InterPro" id="IPR004838">
    <property type="entry name" value="NHTrfase_class1_PyrdxlP-BS"/>
</dbReference>
<evidence type="ECO:0000256" key="3">
    <source>
        <dbReference type="ARBA" id="ARBA00022679"/>
    </source>
</evidence>
<dbReference type="InterPro" id="IPR015421">
    <property type="entry name" value="PyrdxlP-dep_Trfase_major"/>
</dbReference>
<comment type="cofactor">
    <cofactor evidence="1 5">
        <name>pyridoxal 5'-phosphate</name>
        <dbReference type="ChEBI" id="CHEBI:597326"/>
    </cofactor>
</comment>
<dbReference type="EC" id="2.6.1.-" evidence="5"/>
<dbReference type="GO" id="GO:0008483">
    <property type="term" value="F:transaminase activity"/>
    <property type="evidence" value="ECO:0007669"/>
    <property type="project" value="UniProtKB-KW"/>
</dbReference>
<dbReference type="InterPro" id="IPR015422">
    <property type="entry name" value="PyrdxlP-dep_Trfase_small"/>
</dbReference>
<keyword evidence="2 5" id="KW-0032">Aminotransferase</keyword>